<protein>
    <submittedName>
        <fullName evidence="2">Uncharacterized protein</fullName>
    </submittedName>
</protein>
<dbReference type="Proteomes" id="UP000016923">
    <property type="component" value="Unassembled WGS sequence"/>
</dbReference>
<evidence type="ECO:0000256" key="1">
    <source>
        <dbReference type="SAM" id="MobiDB-lite"/>
    </source>
</evidence>
<proteinExistence type="predicted"/>
<organism evidence="2 3">
    <name type="scientific">Ophiostoma piceae (strain UAMH 11346)</name>
    <name type="common">Sap stain fungus</name>
    <dbReference type="NCBI Taxonomy" id="1262450"/>
    <lineage>
        <taxon>Eukaryota</taxon>
        <taxon>Fungi</taxon>
        <taxon>Dikarya</taxon>
        <taxon>Ascomycota</taxon>
        <taxon>Pezizomycotina</taxon>
        <taxon>Sordariomycetes</taxon>
        <taxon>Sordariomycetidae</taxon>
        <taxon>Ophiostomatales</taxon>
        <taxon>Ophiostomataceae</taxon>
        <taxon>Ophiostoma</taxon>
    </lineage>
</organism>
<dbReference type="VEuPathDB" id="FungiDB:F503_01310"/>
<feature type="region of interest" description="Disordered" evidence="1">
    <location>
        <begin position="572"/>
        <end position="594"/>
    </location>
</feature>
<dbReference type="OrthoDB" id="5243156at2759"/>
<dbReference type="eggNOG" id="ENOG502RKUE">
    <property type="taxonomic scope" value="Eukaryota"/>
</dbReference>
<reference evidence="2 3" key="1">
    <citation type="journal article" date="2013" name="BMC Genomics">
        <title>The genome and transcriptome of the pine saprophyte Ophiostoma piceae, and a comparison with the bark beetle-associated pine pathogen Grosmannia clavigera.</title>
        <authorList>
            <person name="Haridas S."/>
            <person name="Wang Y."/>
            <person name="Lim L."/>
            <person name="Massoumi Alamouti S."/>
            <person name="Jackman S."/>
            <person name="Docking R."/>
            <person name="Robertson G."/>
            <person name="Birol I."/>
            <person name="Bohlmann J."/>
            <person name="Breuil C."/>
        </authorList>
    </citation>
    <scope>NUCLEOTIDE SEQUENCE [LARGE SCALE GENOMIC DNA]</scope>
    <source>
        <strain evidence="2 3">UAMH 11346</strain>
    </source>
</reference>
<feature type="compositionally biased region" description="Acidic residues" evidence="1">
    <location>
        <begin position="582"/>
        <end position="594"/>
    </location>
</feature>
<name>S3BXY2_OPHP1</name>
<dbReference type="HOGENOM" id="CLU_459333_0_0_1"/>
<dbReference type="EMBL" id="KE148161">
    <property type="protein sequence ID" value="EPE04306.1"/>
    <property type="molecule type" value="Genomic_DNA"/>
</dbReference>
<accession>S3BXY2</accession>
<evidence type="ECO:0000313" key="3">
    <source>
        <dbReference type="Proteomes" id="UP000016923"/>
    </source>
</evidence>
<sequence>MMSLAPLKGRGNTSSVAEAILAPSSTSVAVPLTSVEASAPSHTEYAWKQYRVDPLDVPEAADASEADFTLKDVDLDVDLATNQSKPALPIVKLAAGGVRGVPGRKVPRPQKKDMCISIEDGYPANLHYDDVDQFRNIDDGACKPALSMVDNSCSAHMDIATRCASYCAQSYQHYFGEPHDLMGGSMCREGENCELKQETSKSLQISNKVVDRHVKDTTISVTPGANWAYGFKDVSIPLPNLPGSKNKRGAERVAKMSRRAEVAATGPQHTGHKLIDAIIRNMYEQSMAEASGMLFRTTSLPIGYGEDYEEGLNITIYRNSTAETGETTDATDTGESGPFVVMKSWFKNIFGKKPPTEAAVPGAPQQKASISLPIPTISSPTGSLSATFTRHWLKESVHTHYRASQEAEFTSLTHKQVPGDGCGSFSLVPIEIGTCGWQALPRVPKHMQEDVLNWLSSASIDEIDSSDFKRGVWSKDGAHKNSGRYQQQMWEIGPGGCPATYHEFPTCTHSYAKKPDGTAMGRVVFVKKDCDTGLPLANAVQPRPYRESVVFDELFEHHLLKDARLFNPSMGHLPPLTKGADPVDDTADYDEDDE</sequence>
<gene>
    <name evidence="2" type="ORF">F503_01310</name>
</gene>
<dbReference type="AlphaFoldDB" id="S3BXY2"/>
<evidence type="ECO:0000313" key="2">
    <source>
        <dbReference type="EMBL" id="EPE04306.1"/>
    </source>
</evidence>
<keyword evidence="3" id="KW-1185">Reference proteome</keyword>